<dbReference type="EMBL" id="SRXV01000001">
    <property type="protein sequence ID" value="TGY94857.1"/>
    <property type="molecule type" value="Genomic_DNA"/>
</dbReference>
<dbReference type="Pfam" id="PF00753">
    <property type="entry name" value="Lactamase_B"/>
    <property type="match status" value="1"/>
</dbReference>
<dbReference type="Gene3D" id="3.40.250.10">
    <property type="entry name" value="Rhodanese-like domain"/>
    <property type="match status" value="2"/>
</dbReference>
<dbReference type="InterPro" id="IPR036873">
    <property type="entry name" value="Rhodanese-like_dom_sf"/>
</dbReference>
<dbReference type="OrthoDB" id="9784009at2"/>
<dbReference type="SMART" id="SM00849">
    <property type="entry name" value="Lactamase_B"/>
    <property type="match status" value="1"/>
</dbReference>
<evidence type="ECO:0000256" key="1">
    <source>
        <dbReference type="ARBA" id="ARBA00022723"/>
    </source>
</evidence>
<reference evidence="3 4" key="1">
    <citation type="journal article" date="2013" name="Int. J. Syst. Evol. Microbiol.">
        <title>Marinicauda pacifica gen. nov., sp. nov., a prosthecate alphaproteobacterium of the family Hyphomonadaceae isolated from deep seawater.</title>
        <authorList>
            <person name="Zhang X.Y."/>
            <person name="Li G.W."/>
            <person name="Wang C.S."/>
            <person name="Zhang Y.J."/>
            <person name="Xu X.W."/>
            <person name="Li H."/>
            <person name="Liu A."/>
            <person name="Liu C."/>
            <person name="Xie B.B."/>
            <person name="Qin Q.L."/>
            <person name="Xu Z."/>
            <person name="Chen X.L."/>
            <person name="Zhou B.C."/>
            <person name="Zhang Y.Z."/>
        </authorList>
    </citation>
    <scope>NUCLEOTIDE SEQUENCE [LARGE SCALE GENOMIC DNA]</scope>
    <source>
        <strain evidence="3 4">P-1 km-3</strain>
    </source>
</reference>
<dbReference type="SUPFAM" id="SSF52821">
    <property type="entry name" value="Rhodanese/Cell cycle control phosphatase"/>
    <property type="match status" value="2"/>
</dbReference>
<feature type="domain" description="Rhodanese" evidence="2">
    <location>
        <begin position="369"/>
        <end position="457"/>
    </location>
</feature>
<dbReference type="InterPro" id="IPR036866">
    <property type="entry name" value="RibonucZ/Hydroxyglut_hydro"/>
</dbReference>
<dbReference type="GO" id="GO:0006749">
    <property type="term" value="P:glutathione metabolic process"/>
    <property type="evidence" value="ECO:0007669"/>
    <property type="project" value="InterPro"/>
</dbReference>
<dbReference type="CDD" id="cd07724">
    <property type="entry name" value="POD-like_MBL-fold"/>
    <property type="match status" value="1"/>
</dbReference>
<dbReference type="SMART" id="SM00450">
    <property type="entry name" value="RHOD"/>
    <property type="match status" value="2"/>
</dbReference>
<dbReference type="InterPro" id="IPR044528">
    <property type="entry name" value="POD-like_MBL-fold"/>
</dbReference>
<dbReference type="SUPFAM" id="SSF56281">
    <property type="entry name" value="Metallo-hydrolase/oxidoreductase"/>
    <property type="match status" value="1"/>
</dbReference>
<dbReference type="PROSITE" id="PS50206">
    <property type="entry name" value="RHODANESE_3"/>
    <property type="match status" value="2"/>
</dbReference>
<dbReference type="Proteomes" id="UP000305451">
    <property type="component" value="Unassembled WGS sequence"/>
</dbReference>
<dbReference type="GO" id="GO:0046872">
    <property type="term" value="F:metal ion binding"/>
    <property type="evidence" value="ECO:0007669"/>
    <property type="project" value="UniProtKB-KW"/>
</dbReference>
<dbReference type="PANTHER" id="PTHR43084">
    <property type="entry name" value="PERSULFIDE DIOXYGENASE ETHE1"/>
    <property type="match status" value="1"/>
</dbReference>
<dbReference type="Gene3D" id="3.60.15.10">
    <property type="entry name" value="Ribonuclease Z/Hydroxyacylglutathione hydrolase-like"/>
    <property type="match status" value="1"/>
</dbReference>
<feature type="domain" description="Rhodanese" evidence="2">
    <location>
        <begin position="264"/>
        <end position="354"/>
    </location>
</feature>
<keyword evidence="1" id="KW-0479">Metal-binding</keyword>
<dbReference type="AlphaFoldDB" id="A0A4S2HFG7"/>
<dbReference type="GO" id="GO:0016787">
    <property type="term" value="F:hydrolase activity"/>
    <property type="evidence" value="ECO:0007669"/>
    <property type="project" value="UniProtKB-KW"/>
</dbReference>
<evidence type="ECO:0000313" key="3">
    <source>
        <dbReference type="EMBL" id="TGY94857.1"/>
    </source>
</evidence>
<proteinExistence type="predicted"/>
<accession>A0A4S2HFG7</accession>
<dbReference type="CDD" id="cd00158">
    <property type="entry name" value="RHOD"/>
    <property type="match status" value="2"/>
</dbReference>
<dbReference type="Pfam" id="PF00581">
    <property type="entry name" value="Rhodanese"/>
    <property type="match status" value="2"/>
</dbReference>
<keyword evidence="4" id="KW-1185">Reference proteome</keyword>
<dbReference type="RefSeq" id="WP_135944054.1">
    <property type="nucleotide sequence ID" value="NZ_BMEI01000001.1"/>
</dbReference>
<dbReference type="GO" id="GO:0070813">
    <property type="term" value="P:hydrogen sulfide metabolic process"/>
    <property type="evidence" value="ECO:0007669"/>
    <property type="project" value="TreeGrafter"/>
</dbReference>
<dbReference type="GO" id="GO:0050313">
    <property type="term" value="F:sulfur dioxygenase activity"/>
    <property type="evidence" value="ECO:0007669"/>
    <property type="project" value="InterPro"/>
</dbReference>
<evidence type="ECO:0000313" key="4">
    <source>
        <dbReference type="Proteomes" id="UP000305451"/>
    </source>
</evidence>
<gene>
    <name evidence="3" type="ORF">E5162_06245</name>
</gene>
<keyword evidence="3" id="KW-0378">Hydrolase</keyword>
<protein>
    <submittedName>
        <fullName evidence="3">MBL fold metallo-hydrolase</fullName>
    </submittedName>
</protein>
<comment type="caution">
    <text evidence="3">The sequence shown here is derived from an EMBL/GenBank/DDBJ whole genome shotgun (WGS) entry which is preliminary data.</text>
</comment>
<organism evidence="3 4">
    <name type="scientific">Marinicauda pacifica</name>
    <dbReference type="NCBI Taxonomy" id="1133559"/>
    <lineage>
        <taxon>Bacteria</taxon>
        <taxon>Pseudomonadati</taxon>
        <taxon>Pseudomonadota</taxon>
        <taxon>Alphaproteobacteria</taxon>
        <taxon>Maricaulales</taxon>
        <taxon>Maricaulaceae</taxon>
        <taxon>Marinicauda</taxon>
    </lineage>
</organism>
<dbReference type="InterPro" id="IPR001763">
    <property type="entry name" value="Rhodanese-like_dom"/>
</dbReference>
<dbReference type="InterPro" id="IPR051682">
    <property type="entry name" value="Mito_Persulfide_Diox"/>
</dbReference>
<evidence type="ECO:0000259" key="2">
    <source>
        <dbReference type="PROSITE" id="PS50206"/>
    </source>
</evidence>
<dbReference type="InterPro" id="IPR001279">
    <property type="entry name" value="Metallo-B-lactamas"/>
</dbReference>
<dbReference type="PANTHER" id="PTHR43084:SF1">
    <property type="entry name" value="PERSULFIDE DIOXYGENASE ETHE1, MITOCHONDRIAL"/>
    <property type="match status" value="1"/>
</dbReference>
<name>A0A4S2HFG7_9PROT</name>
<sequence>MFVETVKTEGLAHLSYMVGDGQCAAVIDPRRDVRVYERIAQRRGVTITHIFETHRNEDLLTGSQNLANRTGAEVLRGTTDEYDVPYAQMVREGKRVELGQASLTVVETPGHTLDSISLVLRHHETGESALGVFTGDALFVNDVGRTDFYPDRAEEVANLLYDSLHEKLLPLGDQTVVYPAHGAGSVCGQGMATRDFSTLGYEKAHNPRLQLSREAFVKAKTGEHHDYPPYFRKMEELNASEGPGLRVCPVLPGPIPVDAFARKQEEGMLVVDLRMAESFAGGHVPGSICLPADMIASFAGWVLPYDTPLGLVAASAEQAERAALDLARIGYDRIEGYLNGAVIGWAKTGRRVETFGAIDGPDFKAALDGQTDFTVLDVRSKPEVEEARVEGSTHIFIGELTGRLDELDKTRRVVTFCGSGQRAAIAASLLQRAGFEDVSVNWGSMAACQALGCRLER</sequence>